<evidence type="ECO:0000259" key="3">
    <source>
        <dbReference type="PROSITE" id="PS51186"/>
    </source>
</evidence>
<dbReference type="InterPro" id="IPR016181">
    <property type="entry name" value="Acyl_CoA_acyltransferase"/>
</dbReference>
<proteinExistence type="predicted"/>
<evidence type="ECO:0000256" key="2">
    <source>
        <dbReference type="ARBA" id="ARBA00023315"/>
    </source>
</evidence>
<keyword evidence="2" id="KW-0012">Acyltransferase</keyword>
<dbReference type="Pfam" id="PF13673">
    <property type="entry name" value="Acetyltransf_10"/>
    <property type="match status" value="1"/>
</dbReference>
<protein>
    <submittedName>
        <fullName evidence="4">GCN5 family acetyltransferase</fullName>
    </submittedName>
</protein>
<dbReference type="Gene3D" id="3.40.630.30">
    <property type="match status" value="1"/>
</dbReference>
<dbReference type="PROSITE" id="PS51186">
    <property type="entry name" value="GNAT"/>
    <property type="match status" value="1"/>
</dbReference>
<dbReference type="InterPro" id="IPR000182">
    <property type="entry name" value="GNAT_dom"/>
</dbReference>
<accession>A0ABR7M673</accession>
<gene>
    <name evidence="4" type="ORF">BC349_06030</name>
</gene>
<comment type="caution">
    <text evidence="4">The sequence shown here is derived from an EMBL/GenBank/DDBJ whole genome shotgun (WGS) entry which is preliminary data.</text>
</comment>
<dbReference type="SUPFAM" id="SSF55729">
    <property type="entry name" value="Acyl-CoA N-acyltransferases (Nat)"/>
    <property type="match status" value="1"/>
</dbReference>
<evidence type="ECO:0000256" key="1">
    <source>
        <dbReference type="ARBA" id="ARBA00022679"/>
    </source>
</evidence>
<dbReference type="PANTHER" id="PTHR43800">
    <property type="entry name" value="PEPTIDYL-LYSINE N-ACETYLTRANSFERASE YJAB"/>
    <property type="match status" value="1"/>
</dbReference>
<evidence type="ECO:0000313" key="4">
    <source>
        <dbReference type="EMBL" id="MBC6490515.1"/>
    </source>
</evidence>
<evidence type="ECO:0000313" key="5">
    <source>
        <dbReference type="Proteomes" id="UP000765802"/>
    </source>
</evidence>
<name>A0ABR7M673_9BACT</name>
<reference evidence="4 5" key="1">
    <citation type="submission" date="2016-07" db="EMBL/GenBank/DDBJ databases">
        <title>Genome analysis of Flavihumibacter stibioxidans YS-17.</title>
        <authorList>
            <person name="Shi K."/>
            <person name="Han Y."/>
            <person name="Wang G."/>
        </authorList>
    </citation>
    <scope>NUCLEOTIDE SEQUENCE [LARGE SCALE GENOMIC DNA]</scope>
    <source>
        <strain evidence="4 5">YS-17</strain>
    </source>
</reference>
<dbReference type="Proteomes" id="UP000765802">
    <property type="component" value="Unassembled WGS sequence"/>
</dbReference>
<dbReference type="CDD" id="cd04301">
    <property type="entry name" value="NAT_SF"/>
    <property type="match status" value="1"/>
</dbReference>
<dbReference type="NCBIfam" id="NF007807">
    <property type="entry name" value="PRK10514.1"/>
    <property type="match status" value="1"/>
</dbReference>
<dbReference type="EMBL" id="MBUA01000001">
    <property type="protein sequence ID" value="MBC6490515.1"/>
    <property type="molecule type" value="Genomic_DNA"/>
</dbReference>
<sequence length="151" mass="17010">MSNSYAIQQPTKADYPEITEVWEASVRATHHFLPESDIEYFRPLILNEYLNAVSLHCIRNEEGRILGFLGVADRKIEMLFIHPGSRGRGIGKQLLQFAVEQLGAFRLDVNEQNEQAVGFYGKMGFVVIGRSPVDGMGKPYPLLHMEYAPVG</sequence>
<keyword evidence="5" id="KW-1185">Reference proteome</keyword>
<feature type="domain" description="N-acetyltransferase" evidence="3">
    <location>
        <begin position="13"/>
        <end position="147"/>
    </location>
</feature>
<organism evidence="4 5">
    <name type="scientific">Flavihumibacter stibioxidans</name>
    <dbReference type="NCBI Taxonomy" id="1834163"/>
    <lineage>
        <taxon>Bacteria</taxon>
        <taxon>Pseudomonadati</taxon>
        <taxon>Bacteroidota</taxon>
        <taxon>Chitinophagia</taxon>
        <taxon>Chitinophagales</taxon>
        <taxon>Chitinophagaceae</taxon>
        <taxon>Flavihumibacter</taxon>
    </lineage>
</organism>
<dbReference type="RefSeq" id="WP_187255811.1">
    <property type="nucleotide sequence ID" value="NZ_JBHULF010000006.1"/>
</dbReference>
<dbReference type="PANTHER" id="PTHR43800:SF1">
    <property type="entry name" value="PEPTIDYL-LYSINE N-ACETYLTRANSFERASE YJAB"/>
    <property type="match status" value="1"/>
</dbReference>
<keyword evidence="1" id="KW-0808">Transferase</keyword>